<evidence type="ECO:0000313" key="1">
    <source>
        <dbReference type="EMBL" id="QFZ91109.2"/>
    </source>
</evidence>
<organism evidence="1">
    <name type="scientific">Synechococcus elongatus PCC 11802</name>
    <dbReference type="NCBI Taxonomy" id="2283154"/>
    <lineage>
        <taxon>Bacteria</taxon>
        <taxon>Bacillati</taxon>
        <taxon>Cyanobacteriota</taxon>
        <taxon>Cyanophyceae</taxon>
        <taxon>Synechococcales</taxon>
        <taxon>Synechococcaceae</taxon>
        <taxon>Synechococcus</taxon>
    </lineage>
</organism>
<dbReference type="RefSeq" id="WP_208679217.1">
    <property type="nucleotide sequence ID" value="NZ_CP034671.2"/>
</dbReference>
<accession>A0AAT9JSA3</accession>
<dbReference type="EMBL" id="CP034671">
    <property type="protein sequence ID" value="QFZ91109.2"/>
    <property type="molecule type" value="Genomic_DNA"/>
</dbReference>
<sequence>MVSSAAGLAMTTPLALTDPLAFTRPPQGRSPYLSVACRGWGRSLAWKHSRFGWRSQ</sequence>
<name>A0AAT9JSA3_SYNEL</name>
<gene>
    <name evidence="1" type="ORF">EKO22_00785</name>
</gene>
<proteinExistence type="predicted"/>
<protein>
    <submittedName>
        <fullName evidence="1">Uncharacterized protein</fullName>
    </submittedName>
</protein>
<reference evidence="1" key="1">
    <citation type="submission" date="2024-01" db="EMBL/GenBank/DDBJ databases">
        <title>Synechococcus elongatus PCC 11802, a close yet different native of Synechococcus elongatus PCC 11801.</title>
        <authorList>
            <person name="Jaiswal D."/>
            <person name="Sengupta A."/>
            <person name="Sengupta S."/>
            <person name="Pakrasi H.B."/>
            <person name="Wangikar P."/>
        </authorList>
    </citation>
    <scope>NUCLEOTIDE SEQUENCE</scope>
    <source>
        <strain evidence="1">PCC 11802</strain>
    </source>
</reference>
<dbReference type="AlphaFoldDB" id="A0AAT9JSA3"/>